<protein>
    <submittedName>
        <fullName evidence="9">QacE family quaternary ammonium compound efflux SMR transporter</fullName>
    </submittedName>
</protein>
<keyword evidence="5 8" id="KW-1133">Transmembrane helix</keyword>
<keyword evidence="4 7" id="KW-0812">Transmembrane</keyword>
<dbReference type="RefSeq" id="WP_111492376.1">
    <property type="nucleotide sequence ID" value="NZ_CP031264.1"/>
</dbReference>
<gene>
    <name evidence="9" type="ORF">C7M71_020080</name>
</gene>
<dbReference type="Gene3D" id="1.10.3730.20">
    <property type="match status" value="1"/>
</dbReference>
<comment type="subcellular location">
    <subcellularLocation>
        <location evidence="1 7">Cell membrane</location>
        <topology evidence="1 7">Multi-pass membrane protein</topology>
    </subcellularLocation>
</comment>
<evidence type="ECO:0000256" key="4">
    <source>
        <dbReference type="ARBA" id="ARBA00022692"/>
    </source>
</evidence>
<dbReference type="OrthoDB" id="21828at2"/>
<evidence type="ECO:0000256" key="7">
    <source>
        <dbReference type="RuleBase" id="RU003942"/>
    </source>
</evidence>
<feature type="transmembrane region" description="Helical" evidence="8">
    <location>
        <begin position="58"/>
        <end position="78"/>
    </location>
</feature>
<dbReference type="KEGG" id="stri:C7M71_020080"/>
<dbReference type="Proteomes" id="UP000249340">
    <property type="component" value="Chromosome"/>
</dbReference>
<dbReference type="GO" id="GO:0022857">
    <property type="term" value="F:transmembrane transporter activity"/>
    <property type="evidence" value="ECO:0007669"/>
    <property type="project" value="InterPro"/>
</dbReference>
<dbReference type="InterPro" id="IPR045324">
    <property type="entry name" value="Small_multidrug_res"/>
</dbReference>
<dbReference type="PANTHER" id="PTHR30561">
    <property type="entry name" value="SMR FAMILY PROTON-DEPENDENT DRUG EFFLUX TRANSPORTER SUGE"/>
    <property type="match status" value="1"/>
</dbReference>
<dbReference type="PANTHER" id="PTHR30561:SF21">
    <property type="entry name" value="MOLECULAR CHAPERONE"/>
    <property type="match status" value="1"/>
</dbReference>
<proteinExistence type="inferred from homology"/>
<dbReference type="InterPro" id="IPR037185">
    <property type="entry name" value="EmrE-like"/>
</dbReference>
<keyword evidence="2" id="KW-0813">Transport</keyword>
<dbReference type="AlphaFoldDB" id="A0A345T063"/>
<keyword evidence="3" id="KW-1003">Cell membrane</keyword>
<evidence type="ECO:0000256" key="2">
    <source>
        <dbReference type="ARBA" id="ARBA00022448"/>
    </source>
</evidence>
<dbReference type="FunFam" id="1.10.3730.20:FF:000001">
    <property type="entry name" value="Quaternary ammonium compound resistance transporter SugE"/>
    <property type="match status" value="1"/>
</dbReference>
<feature type="transmembrane region" description="Helical" evidence="8">
    <location>
        <begin position="27"/>
        <end position="46"/>
    </location>
</feature>
<reference evidence="10" key="1">
    <citation type="submission" date="2018-07" db="EMBL/GenBank/DDBJ databases">
        <title>Streptacidiphilus bronchialis DSM 106435 chromosome.</title>
        <authorList>
            <person name="Batra D."/>
            <person name="Gulvik C.A."/>
        </authorList>
    </citation>
    <scope>NUCLEOTIDE SEQUENCE [LARGE SCALE GENOMIC DNA]</scope>
    <source>
        <strain evidence="10">DSM 106435</strain>
    </source>
</reference>
<evidence type="ECO:0000256" key="3">
    <source>
        <dbReference type="ARBA" id="ARBA00022475"/>
    </source>
</evidence>
<evidence type="ECO:0000313" key="9">
    <source>
        <dbReference type="EMBL" id="AXI79368.1"/>
    </source>
</evidence>
<evidence type="ECO:0000256" key="8">
    <source>
        <dbReference type="SAM" id="Phobius"/>
    </source>
</evidence>
<feature type="transmembrane region" description="Helical" evidence="8">
    <location>
        <begin position="84"/>
        <end position="102"/>
    </location>
</feature>
<evidence type="ECO:0000256" key="6">
    <source>
        <dbReference type="ARBA" id="ARBA00023136"/>
    </source>
</evidence>
<sequence length="107" mass="11096">MAWLLVVCAGLFETGFAVCLKLSNGFSRLWPTVAFCCFALASFGLLTLSLKHLPVGPAYAVWTGIGAAGTATYGMIWLSETSSTLKLVSIGLVVAGVIGLQLSGSSH</sequence>
<dbReference type="GO" id="GO:0005886">
    <property type="term" value="C:plasma membrane"/>
    <property type="evidence" value="ECO:0007669"/>
    <property type="project" value="UniProtKB-SubCell"/>
</dbReference>
<evidence type="ECO:0000256" key="1">
    <source>
        <dbReference type="ARBA" id="ARBA00004651"/>
    </source>
</evidence>
<keyword evidence="10" id="KW-1185">Reference proteome</keyword>
<keyword evidence="6 8" id="KW-0472">Membrane</keyword>
<accession>A0A345T063</accession>
<organism evidence="9 10">
    <name type="scientific">Peterkaempfera bronchialis</name>
    <dbReference type="NCBI Taxonomy" id="2126346"/>
    <lineage>
        <taxon>Bacteria</taxon>
        <taxon>Bacillati</taxon>
        <taxon>Actinomycetota</taxon>
        <taxon>Actinomycetes</taxon>
        <taxon>Kitasatosporales</taxon>
        <taxon>Streptomycetaceae</taxon>
        <taxon>Peterkaempfera</taxon>
    </lineage>
</organism>
<dbReference type="Pfam" id="PF00893">
    <property type="entry name" value="Multi_Drug_Res"/>
    <property type="match status" value="1"/>
</dbReference>
<comment type="similarity">
    <text evidence="7">Belongs to the drug/metabolite transporter (DMT) superfamily. Small multidrug resistance (SMR) (TC 2.A.7.1) family.</text>
</comment>
<dbReference type="SUPFAM" id="SSF103481">
    <property type="entry name" value="Multidrug resistance efflux transporter EmrE"/>
    <property type="match status" value="1"/>
</dbReference>
<dbReference type="EMBL" id="CP031264">
    <property type="protein sequence ID" value="AXI79368.1"/>
    <property type="molecule type" value="Genomic_DNA"/>
</dbReference>
<dbReference type="InterPro" id="IPR000390">
    <property type="entry name" value="Small_drug/metabolite_transptr"/>
</dbReference>
<name>A0A345T063_9ACTN</name>
<evidence type="ECO:0000313" key="10">
    <source>
        <dbReference type="Proteomes" id="UP000249340"/>
    </source>
</evidence>
<evidence type="ECO:0000256" key="5">
    <source>
        <dbReference type="ARBA" id="ARBA00022989"/>
    </source>
</evidence>